<dbReference type="STRING" id="1765967.BW247_00030"/>
<dbReference type="Pfam" id="PF12483">
    <property type="entry name" value="GIDE"/>
    <property type="match status" value="1"/>
</dbReference>
<evidence type="ECO:0000256" key="9">
    <source>
        <dbReference type="ARBA" id="ARBA00022833"/>
    </source>
</evidence>
<evidence type="ECO:0000256" key="8">
    <source>
        <dbReference type="ARBA" id="ARBA00022786"/>
    </source>
</evidence>
<dbReference type="InterPro" id="IPR018247">
    <property type="entry name" value="EF_Hand_1_Ca_BS"/>
</dbReference>
<comment type="subcellular location">
    <subcellularLocation>
        <location evidence="2">Membrane</location>
        <topology evidence="2">Multi-pass membrane protein</topology>
    </subcellularLocation>
</comment>
<accession>A0A1P8UKS2</accession>
<dbReference type="InterPro" id="IPR022170">
    <property type="entry name" value="MUL1-like"/>
</dbReference>
<keyword evidence="5 12" id="KW-0812">Transmembrane</keyword>
<evidence type="ECO:0000313" key="14">
    <source>
        <dbReference type="EMBL" id="APZ44436.1"/>
    </source>
</evidence>
<dbReference type="Proteomes" id="UP000243807">
    <property type="component" value="Chromosome"/>
</dbReference>
<keyword evidence="11 12" id="KW-0472">Membrane</keyword>
<dbReference type="GO" id="GO:0016020">
    <property type="term" value="C:membrane"/>
    <property type="evidence" value="ECO:0007669"/>
    <property type="project" value="UniProtKB-SubCell"/>
</dbReference>
<proteinExistence type="predicted"/>
<feature type="domain" description="E3 Ubiquitin ligase MUL1-like" evidence="13">
    <location>
        <begin position="78"/>
        <end position="164"/>
    </location>
</feature>
<reference evidence="14 15" key="1">
    <citation type="submission" date="2017-01" db="EMBL/GenBank/DDBJ databases">
        <title>Draft sequence of Acidihalobacter ferrooxidans strain DSM 14175 (strain V8).</title>
        <authorList>
            <person name="Khaleque H.N."/>
            <person name="Ramsay J.P."/>
            <person name="Murphy R.J.T."/>
            <person name="Kaksonen A.H."/>
            <person name="Boxall N.J."/>
            <person name="Watkin E.L.J."/>
        </authorList>
    </citation>
    <scope>NUCLEOTIDE SEQUENCE [LARGE SCALE GENOMIC DNA]</scope>
    <source>
        <strain evidence="14 15">V8</strain>
    </source>
</reference>
<keyword evidence="10 12" id="KW-1133">Transmembrane helix</keyword>
<dbReference type="KEGG" id="afy:BW247_00030"/>
<evidence type="ECO:0000256" key="5">
    <source>
        <dbReference type="ARBA" id="ARBA00022692"/>
    </source>
</evidence>
<evidence type="ECO:0000256" key="3">
    <source>
        <dbReference type="ARBA" id="ARBA00012483"/>
    </source>
</evidence>
<keyword evidence="8" id="KW-0833">Ubl conjugation pathway</keyword>
<name>A0A1P8UKS2_9GAMM</name>
<keyword evidence="7" id="KW-0863">Zinc-finger</keyword>
<keyword evidence="15" id="KW-1185">Reference proteome</keyword>
<gene>
    <name evidence="14" type="ORF">BW247_00030</name>
</gene>
<dbReference type="AlphaFoldDB" id="A0A1P8UKS2"/>
<dbReference type="EMBL" id="CP019434">
    <property type="protein sequence ID" value="APZ44436.1"/>
    <property type="molecule type" value="Genomic_DNA"/>
</dbReference>
<evidence type="ECO:0000256" key="10">
    <source>
        <dbReference type="ARBA" id="ARBA00022989"/>
    </source>
</evidence>
<evidence type="ECO:0000256" key="6">
    <source>
        <dbReference type="ARBA" id="ARBA00022723"/>
    </source>
</evidence>
<keyword evidence="9" id="KW-0862">Zinc</keyword>
<sequence>MWCLGATVAGFGGLYLFLRSLIRARTIEDVPTSRIRSASQGYNELIGTGRNMPGPQIVSPLSGQPCLWYRYQIDERTSYGNSGERGWKTIERSTSHGLFIIEDGTGECIVDPEGAQVIPHFDRRWYGDSMSARNGGWTFTAQYRFREQRIEKGYPLYVIGDFRTLGSPSCDMQDNIADVLRELKKDPQRMHAFDRNRDGSVDQNEWELARRWAERESRRRALKESPTEARNVLSRGDGQRAYILSGKSESELVARYRAQGLAGLTMLLGGIPTAVWMLLARFAA</sequence>
<protein>
    <recommendedName>
        <fullName evidence="3">RING-type E3 ubiquitin transferase</fullName>
        <ecNumber evidence="3">2.3.2.27</ecNumber>
    </recommendedName>
</protein>
<evidence type="ECO:0000256" key="11">
    <source>
        <dbReference type="ARBA" id="ARBA00023136"/>
    </source>
</evidence>
<dbReference type="PROSITE" id="PS00018">
    <property type="entry name" value="EF_HAND_1"/>
    <property type="match status" value="1"/>
</dbReference>
<keyword evidence="4" id="KW-0808">Transferase</keyword>
<dbReference type="GO" id="GO:0016567">
    <property type="term" value="P:protein ubiquitination"/>
    <property type="evidence" value="ECO:0007669"/>
    <property type="project" value="InterPro"/>
</dbReference>
<dbReference type="EC" id="2.3.2.27" evidence="3"/>
<evidence type="ECO:0000313" key="15">
    <source>
        <dbReference type="Proteomes" id="UP000243807"/>
    </source>
</evidence>
<evidence type="ECO:0000256" key="1">
    <source>
        <dbReference type="ARBA" id="ARBA00000900"/>
    </source>
</evidence>
<organism evidence="14 15">
    <name type="scientific">Acidihalobacter ferrooxydans</name>
    <dbReference type="NCBI Taxonomy" id="1765967"/>
    <lineage>
        <taxon>Bacteria</taxon>
        <taxon>Pseudomonadati</taxon>
        <taxon>Pseudomonadota</taxon>
        <taxon>Gammaproteobacteria</taxon>
        <taxon>Chromatiales</taxon>
        <taxon>Ectothiorhodospiraceae</taxon>
        <taxon>Acidihalobacter</taxon>
    </lineage>
</organism>
<evidence type="ECO:0000256" key="2">
    <source>
        <dbReference type="ARBA" id="ARBA00004141"/>
    </source>
</evidence>
<evidence type="ECO:0000256" key="7">
    <source>
        <dbReference type="ARBA" id="ARBA00022771"/>
    </source>
</evidence>
<feature type="transmembrane region" description="Helical" evidence="12">
    <location>
        <begin position="260"/>
        <end position="279"/>
    </location>
</feature>
<keyword evidence="6" id="KW-0479">Metal-binding</keyword>
<evidence type="ECO:0000259" key="13">
    <source>
        <dbReference type="Pfam" id="PF12483"/>
    </source>
</evidence>
<evidence type="ECO:0000256" key="12">
    <source>
        <dbReference type="SAM" id="Phobius"/>
    </source>
</evidence>
<dbReference type="GO" id="GO:0008270">
    <property type="term" value="F:zinc ion binding"/>
    <property type="evidence" value="ECO:0007669"/>
    <property type="project" value="UniProtKB-KW"/>
</dbReference>
<dbReference type="GO" id="GO:0061630">
    <property type="term" value="F:ubiquitin protein ligase activity"/>
    <property type="evidence" value="ECO:0007669"/>
    <property type="project" value="UniProtKB-EC"/>
</dbReference>
<comment type="catalytic activity">
    <reaction evidence="1">
        <text>S-ubiquitinyl-[E2 ubiquitin-conjugating enzyme]-L-cysteine + [acceptor protein]-L-lysine = [E2 ubiquitin-conjugating enzyme]-L-cysteine + N(6)-ubiquitinyl-[acceptor protein]-L-lysine.</text>
        <dbReference type="EC" id="2.3.2.27"/>
    </reaction>
</comment>
<evidence type="ECO:0000256" key="4">
    <source>
        <dbReference type="ARBA" id="ARBA00022679"/>
    </source>
</evidence>